<keyword evidence="3" id="KW-1185">Reference proteome</keyword>
<protein>
    <submittedName>
        <fullName evidence="2">DUF397 domain-containing protein</fullName>
    </submittedName>
</protein>
<accession>A0ABV5N712</accession>
<feature type="domain" description="DUF397" evidence="1">
    <location>
        <begin position="7"/>
        <end position="58"/>
    </location>
</feature>
<evidence type="ECO:0000313" key="2">
    <source>
        <dbReference type="EMBL" id="MFB9466054.1"/>
    </source>
</evidence>
<dbReference type="EMBL" id="JBHMCY010000059">
    <property type="protein sequence ID" value="MFB9466054.1"/>
    <property type="molecule type" value="Genomic_DNA"/>
</dbReference>
<name>A0ABV5N712_9ACTN</name>
<evidence type="ECO:0000259" key="1">
    <source>
        <dbReference type="Pfam" id="PF04149"/>
    </source>
</evidence>
<comment type="caution">
    <text evidence="2">The sequence shown here is derived from an EMBL/GenBank/DDBJ whole genome shotgun (WGS) entry which is preliminary data.</text>
</comment>
<dbReference type="Proteomes" id="UP001589709">
    <property type="component" value="Unassembled WGS sequence"/>
</dbReference>
<reference evidence="2 3" key="1">
    <citation type="submission" date="2024-09" db="EMBL/GenBank/DDBJ databases">
        <authorList>
            <person name="Sun Q."/>
            <person name="Mori K."/>
        </authorList>
    </citation>
    <scope>NUCLEOTIDE SEQUENCE [LARGE SCALE GENOMIC DNA]</scope>
    <source>
        <strain evidence="2 3">JCM 6917</strain>
    </source>
</reference>
<organism evidence="2 3">
    <name type="scientific">Streptomyces cinereospinus</name>
    <dbReference type="NCBI Taxonomy" id="285561"/>
    <lineage>
        <taxon>Bacteria</taxon>
        <taxon>Bacillati</taxon>
        <taxon>Actinomycetota</taxon>
        <taxon>Actinomycetes</taxon>
        <taxon>Kitasatosporales</taxon>
        <taxon>Streptomycetaceae</taxon>
        <taxon>Streptomyces</taxon>
    </lineage>
</organism>
<gene>
    <name evidence="2" type="ORF">ACFF45_25925</name>
</gene>
<dbReference type="Pfam" id="PF04149">
    <property type="entry name" value="DUF397"/>
    <property type="match status" value="1"/>
</dbReference>
<sequence>MDGPVRKWFESSYSSADGPDCVEVVMTHPTVHVRDSEARHRTPLTFGRRAWGEFVQAIGPVDLGCS</sequence>
<dbReference type="RefSeq" id="WP_381348870.1">
    <property type="nucleotide sequence ID" value="NZ_JBHMCY010000059.1"/>
</dbReference>
<evidence type="ECO:0000313" key="3">
    <source>
        <dbReference type="Proteomes" id="UP001589709"/>
    </source>
</evidence>
<dbReference type="InterPro" id="IPR007278">
    <property type="entry name" value="DUF397"/>
</dbReference>
<proteinExistence type="predicted"/>